<comment type="pathway">
    <text evidence="2 6">Amino-acid biosynthesis; L-arginine biosynthesis; L-arginine from L-ornithine and carbamoyl phosphate: step 3/3.</text>
</comment>
<dbReference type="UniPathway" id="UPA00068">
    <property type="reaction ID" value="UER00114"/>
</dbReference>
<dbReference type="OrthoDB" id="9769623at2"/>
<feature type="domain" description="Fumarate lyase N-terminal" evidence="7">
    <location>
        <begin position="45"/>
        <end position="303"/>
    </location>
</feature>
<accession>A0NZ90</accession>
<dbReference type="InterPro" id="IPR000362">
    <property type="entry name" value="Fumarate_lyase_fam"/>
</dbReference>
<dbReference type="InterPro" id="IPR022761">
    <property type="entry name" value="Fumarate_lyase_N"/>
</dbReference>
<dbReference type="AlphaFoldDB" id="A0NZ90"/>
<feature type="domain" description="Argininosuccinate lyase C-terminal" evidence="8">
    <location>
        <begin position="368"/>
        <end position="444"/>
    </location>
</feature>
<keyword evidence="5 6" id="KW-0456">Lyase</keyword>
<evidence type="ECO:0000256" key="2">
    <source>
        <dbReference type="ARBA" id="ARBA00004941"/>
    </source>
</evidence>
<dbReference type="Pfam" id="PF14698">
    <property type="entry name" value="ASL_C2"/>
    <property type="match status" value="1"/>
</dbReference>
<dbReference type="eggNOG" id="COG0165">
    <property type="taxonomic scope" value="Bacteria"/>
</dbReference>
<dbReference type="Gene3D" id="1.10.40.30">
    <property type="entry name" value="Fumarase/aspartase (C-terminal domain)"/>
    <property type="match status" value="1"/>
</dbReference>
<dbReference type="EMBL" id="AAUW01000018">
    <property type="protein sequence ID" value="EAV41769.1"/>
    <property type="molecule type" value="Genomic_DNA"/>
</dbReference>
<dbReference type="InterPro" id="IPR008948">
    <property type="entry name" value="L-Aspartase-like"/>
</dbReference>
<dbReference type="SUPFAM" id="SSF48557">
    <property type="entry name" value="L-aspartase-like"/>
    <property type="match status" value="1"/>
</dbReference>
<evidence type="ECO:0000259" key="7">
    <source>
        <dbReference type="Pfam" id="PF00206"/>
    </source>
</evidence>
<dbReference type="Pfam" id="PF00206">
    <property type="entry name" value="Lyase_1"/>
    <property type="match status" value="1"/>
</dbReference>
<dbReference type="RefSeq" id="WP_006937991.1">
    <property type="nucleotide sequence ID" value="NZ_AAUW01000018.1"/>
</dbReference>
<dbReference type="PRINTS" id="PR00145">
    <property type="entry name" value="ARGSUCLYASE"/>
</dbReference>
<evidence type="ECO:0000256" key="3">
    <source>
        <dbReference type="ARBA" id="ARBA00012338"/>
    </source>
</evidence>
<comment type="similarity">
    <text evidence="6">Belongs to the lyase 1 family. Argininosuccinate lyase subfamily.</text>
</comment>
<dbReference type="Gene3D" id="1.20.200.10">
    <property type="entry name" value="Fumarase/aspartase (Central domain)"/>
    <property type="match status" value="1"/>
</dbReference>
<dbReference type="InterPro" id="IPR009049">
    <property type="entry name" value="Argininosuccinate_lyase"/>
</dbReference>
<organism evidence="9 10">
    <name type="scientific">Roseibium aggregatum (strain ATCC 25650 / DSM 13394 / JCM 20685 / NBRC 16684 / NCIMB 2208 / IAM 12614 / B1)</name>
    <name type="common">Stappia aggregata</name>
    <dbReference type="NCBI Taxonomy" id="384765"/>
    <lineage>
        <taxon>Bacteria</taxon>
        <taxon>Pseudomonadati</taxon>
        <taxon>Pseudomonadota</taxon>
        <taxon>Alphaproteobacteria</taxon>
        <taxon>Hyphomicrobiales</taxon>
        <taxon>Stappiaceae</taxon>
        <taxon>Roseibium</taxon>
    </lineage>
</organism>
<evidence type="ECO:0000256" key="4">
    <source>
        <dbReference type="ARBA" id="ARBA00022571"/>
    </source>
</evidence>
<gene>
    <name evidence="6" type="primary">argH</name>
    <name evidence="9" type="ORF">SIAM614_30891</name>
</gene>
<evidence type="ECO:0000256" key="6">
    <source>
        <dbReference type="HAMAP-Rule" id="MF_00006"/>
    </source>
</evidence>
<keyword evidence="6" id="KW-0028">Amino-acid biosynthesis</keyword>
<proteinExistence type="inferred from homology"/>
<comment type="catalytic activity">
    <reaction evidence="1 6">
        <text>2-(N(omega)-L-arginino)succinate = fumarate + L-arginine</text>
        <dbReference type="Rhea" id="RHEA:24020"/>
        <dbReference type="ChEBI" id="CHEBI:29806"/>
        <dbReference type="ChEBI" id="CHEBI:32682"/>
        <dbReference type="ChEBI" id="CHEBI:57472"/>
        <dbReference type="EC" id="4.3.2.1"/>
    </reaction>
</comment>
<dbReference type="CDD" id="cd01359">
    <property type="entry name" value="Argininosuccinate_lyase"/>
    <property type="match status" value="1"/>
</dbReference>
<dbReference type="GO" id="GO:0005829">
    <property type="term" value="C:cytosol"/>
    <property type="evidence" value="ECO:0007669"/>
    <property type="project" value="TreeGrafter"/>
</dbReference>
<comment type="subcellular location">
    <subcellularLocation>
        <location evidence="6">Cytoplasm</location>
    </subcellularLocation>
</comment>
<evidence type="ECO:0000256" key="5">
    <source>
        <dbReference type="ARBA" id="ARBA00023239"/>
    </source>
</evidence>
<dbReference type="Gene3D" id="1.10.275.10">
    <property type="entry name" value="Fumarase/aspartase (N-terminal domain)"/>
    <property type="match status" value="1"/>
</dbReference>
<dbReference type="PANTHER" id="PTHR43814">
    <property type="entry name" value="ARGININOSUCCINATE LYASE"/>
    <property type="match status" value="1"/>
</dbReference>
<comment type="caution">
    <text evidence="9">The sequence shown here is derived from an EMBL/GenBank/DDBJ whole genome shotgun (WGS) entry which is preliminary data.</text>
</comment>
<evidence type="ECO:0000313" key="10">
    <source>
        <dbReference type="Proteomes" id="UP000004848"/>
    </source>
</evidence>
<dbReference type="GO" id="GO:0042450">
    <property type="term" value="P:L-arginine biosynthetic process via ornithine"/>
    <property type="evidence" value="ECO:0007669"/>
    <property type="project" value="UniProtKB-UniRule"/>
</dbReference>
<protein>
    <recommendedName>
        <fullName evidence="3 6">Argininosuccinate lyase</fullName>
        <shortName evidence="6">ASAL</shortName>
        <ecNumber evidence="3 6">4.3.2.1</ecNumber>
    </recommendedName>
    <alternativeName>
        <fullName evidence="6">Arginosuccinase</fullName>
    </alternativeName>
</protein>
<dbReference type="Proteomes" id="UP000004848">
    <property type="component" value="Unassembled WGS sequence"/>
</dbReference>
<dbReference type="InterPro" id="IPR024083">
    <property type="entry name" value="Fumarase/histidase_N"/>
</dbReference>
<evidence type="ECO:0000259" key="8">
    <source>
        <dbReference type="Pfam" id="PF14698"/>
    </source>
</evidence>
<evidence type="ECO:0000313" key="9">
    <source>
        <dbReference type="EMBL" id="EAV41769.1"/>
    </source>
</evidence>
<keyword evidence="4 6" id="KW-0055">Arginine biosynthesis</keyword>
<evidence type="ECO:0000256" key="1">
    <source>
        <dbReference type="ARBA" id="ARBA00000985"/>
    </source>
</evidence>
<dbReference type="GO" id="GO:0004056">
    <property type="term" value="F:argininosuccinate lyase activity"/>
    <property type="evidence" value="ECO:0007669"/>
    <property type="project" value="UniProtKB-UniRule"/>
</dbReference>
<dbReference type="GeneID" id="68848619"/>
<dbReference type="NCBIfam" id="TIGR00838">
    <property type="entry name" value="argH"/>
    <property type="match status" value="1"/>
</dbReference>
<dbReference type="InterPro" id="IPR029419">
    <property type="entry name" value="Arg_succ_lyase_C"/>
</dbReference>
<name>A0NZ90_ROSAI</name>
<sequence>MQNSVSSRLAEATAPEVATAIYAPSLGSFDVAALDRMCALNEAHALMLAECGLIDRDTAASLLRGIARVREDGPDKIDLDPRFEDSYFAFENRLGEVTGKSLAGWLHIGRSRNDIGSTLDRMLTRDWCSHLLGHLLAARNACLDAAERYADTVMPGYTHLQPAQPITFGYYLANVARGLEREYERLAAVYPRADACPLGSAAFAGTSFPIDRQLTAELLGFSRVATPGLDAVASRDFVTELLWAVTSCQVLLSRVAQDLYTFTTWEFGSFSFPDRVAGTSSIMPQKKNMLPLEYFRAEAGRSIGALAGALSSVKGSNYSIGLDSVREGLADSWPAFARFAEALPLLRLVFETIKPDADKLLARCSENFSTATDVADGLVREHGISFREAHHIIGRAVQMVIARGEDASGLTATVVNTAADAEIGRTFDLSDDTLKSWTDPVSAVNSRNTQGGPAPASTRAMITEMKQRHASDTSELESHRDHLRLSAKKLSERLSAFTG</sequence>
<dbReference type="PRINTS" id="PR00149">
    <property type="entry name" value="FUMRATELYASE"/>
</dbReference>
<dbReference type="EC" id="4.3.2.1" evidence="3 6"/>
<dbReference type="HAMAP" id="MF_00006">
    <property type="entry name" value="Arg_succ_lyase"/>
    <property type="match status" value="1"/>
</dbReference>
<dbReference type="PANTHER" id="PTHR43814:SF1">
    <property type="entry name" value="ARGININOSUCCINATE LYASE"/>
    <property type="match status" value="1"/>
</dbReference>
<keyword evidence="6" id="KW-0963">Cytoplasm</keyword>
<reference evidence="9 10" key="1">
    <citation type="submission" date="2006-05" db="EMBL/GenBank/DDBJ databases">
        <authorList>
            <person name="King G."/>
            <person name="Ferriera S."/>
            <person name="Johnson J."/>
            <person name="Kravitz S."/>
            <person name="Beeson K."/>
            <person name="Sutton G."/>
            <person name="Rogers Y.-H."/>
            <person name="Friedman R."/>
            <person name="Frazier M."/>
            <person name="Venter J.C."/>
        </authorList>
    </citation>
    <scope>NUCLEOTIDE SEQUENCE [LARGE SCALE GENOMIC DNA]</scope>
    <source>
        <strain evidence="10">ATCC 25650 / DSM 13394 / JCM 20685 / NBRC 16684 / NCIMB 2208 / IAM 12614 / B1</strain>
    </source>
</reference>